<dbReference type="GO" id="GO:0005737">
    <property type="term" value="C:cytoplasm"/>
    <property type="evidence" value="ECO:0007669"/>
    <property type="project" value="InterPro"/>
</dbReference>
<accession>E4XFA6</accession>
<evidence type="ECO:0000256" key="6">
    <source>
        <dbReference type="PROSITE-ProRule" id="PRU00259"/>
    </source>
</evidence>
<evidence type="ECO:0000256" key="7">
    <source>
        <dbReference type="SAM" id="MobiDB-lite"/>
    </source>
</evidence>
<dbReference type="Proteomes" id="UP000001307">
    <property type="component" value="Unassembled WGS sequence"/>
</dbReference>
<dbReference type="Gene3D" id="1.20.5.690">
    <property type="entry name" value="Importin-alpha, importin-beta-binding domain"/>
    <property type="match status" value="1"/>
</dbReference>
<dbReference type="InterPro" id="IPR011989">
    <property type="entry name" value="ARM-like"/>
</dbReference>
<dbReference type="InterPro" id="IPR016024">
    <property type="entry name" value="ARM-type_fold"/>
</dbReference>
<dbReference type="GO" id="GO:0061608">
    <property type="term" value="F:nuclear import signal receptor activity"/>
    <property type="evidence" value="ECO:0007669"/>
    <property type="project" value="InterPro"/>
</dbReference>
<feature type="region of interest" description="Disordered" evidence="7">
    <location>
        <begin position="490"/>
        <end position="516"/>
    </location>
</feature>
<evidence type="ECO:0000313" key="10">
    <source>
        <dbReference type="Proteomes" id="UP000001307"/>
    </source>
</evidence>
<keyword evidence="2 5" id="KW-0813">Transport</keyword>
<feature type="region of interest" description="Disordered" evidence="7">
    <location>
        <begin position="1"/>
        <end position="29"/>
    </location>
</feature>
<dbReference type="Gene3D" id="1.25.10.10">
    <property type="entry name" value="Leucine-rich Repeat Variant"/>
    <property type="match status" value="1"/>
</dbReference>
<dbReference type="InParanoid" id="E4XFA6"/>
<sequence length="516" mass="57018">MTENRSAKYKFGDKNDKEARRKGRQEEGIKLRKNAREEQMLKRRNICMDDVTTSPLKEINVQTRPHDHLLSIEEIVKGLQSTDDNTLYEATQGARKMLSRERNPPIDDIINAGILPTLVTFLQRDDNRKLQFEAAWALTNIASGASHQTAAVVSHGAVPSFVRLLHCTVPEVVEQAVWALGNIAGDGAPFRDQVLAAGVIEPLVKIIDNTQASVPFLQNISWTMSNLCRNKNPPTALEYIRQMLPTLLQLLGMSDKQIKADACWAMSYITDGPNERIQLIIDSGVTISLIEMLSSIPDVLLLTPVLRTLGNIVTGTDQQTAAMLDQGLLSPFQTLLRHHKPNIVKEASWTLSNITAGTKDQIEQIISGGLLEELIRVLENGDFKGKKEATWAVTNLTSGGSALQVFKLVELGGLKPLCAMLQCADGKIVQVVLDGLTNMLNMADASGKTSEMTTCIEEADAIDMLEKLQEHENEEIYKAALNIIETWFSEEEDPQPASGDTYSFQAPKEQVPAFSF</sequence>
<keyword evidence="4 5" id="KW-0653">Protein transport</keyword>
<dbReference type="Pfam" id="PF16186">
    <property type="entry name" value="Arm_3"/>
    <property type="match status" value="1"/>
</dbReference>
<feature type="compositionally biased region" description="Basic and acidic residues" evidence="7">
    <location>
        <begin position="10"/>
        <end position="29"/>
    </location>
</feature>
<dbReference type="InterPro" id="IPR024931">
    <property type="entry name" value="Importin_alpha"/>
</dbReference>
<dbReference type="InterPro" id="IPR036975">
    <property type="entry name" value="Importin-a_IBB_sf"/>
</dbReference>
<dbReference type="InterPro" id="IPR032413">
    <property type="entry name" value="Arm_3"/>
</dbReference>
<evidence type="ECO:0000313" key="9">
    <source>
        <dbReference type="EMBL" id="CBY24294.1"/>
    </source>
</evidence>
<dbReference type="InterPro" id="IPR000225">
    <property type="entry name" value="Armadillo"/>
</dbReference>
<name>E4XFA6_OIKDI</name>
<dbReference type="SMART" id="SM00185">
    <property type="entry name" value="ARM"/>
    <property type="match status" value="8"/>
</dbReference>
<dbReference type="Pfam" id="PF00514">
    <property type="entry name" value="Arm"/>
    <property type="match status" value="5"/>
</dbReference>
<dbReference type="PROSITE" id="PS50176">
    <property type="entry name" value="ARM_REPEAT"/>
    <property type="match status" value="3"/>
</dbReference>
<evidence type="ECO:0000256" key="1">
    <source>
        <dbReference type="ARBA" id="ARBA00010394"/>
    </source>
</evidence>
<comment type="similarity">
    <text evidence="1 5">Belongs to the importin alpha family.</text>
</comment>
<reference evidence="9" key="1">
    <citation type="journal article" date="2010" name="Science">
        <title>Plasticity of animal genome architecture unmasked by rapid evolution of a pelagic tunicate.</title>
        <authorList>
            <person name="Denoeud F."/>
            <person name="Henriet S."/>
            <person name="Mungpakdee S."/>
            <person name="Aury J.M."/>
            <person name="Da Silva C."/>
            <person name="Brinkmann H."/>
            <person name="Mikhaleva J."/>
            <person name="Olsen L.C."/>
            <person name="Jubin C."/>
            <person name="Canestro C."/>
            <person name="Bouquet J.M."/>
            <person name="Danks G."/>
            <person name="Poulain J."/>
            <person name="Campsteijn C."/>
            <person name="Adamski M."/>
            <person name="Cross I."/>
            <person name="Yadetie F."/>
            <person name="Muffato M."/>
            <person name="Louis A."/>
            <person name="Butcher S."/>
            <person name="Tsagkogeorga G."/>
            <person name="Konrad A."/>
            <person name="Singh S."/>
            <person name="Jensen M.F."/>
            <person name="Cong E.H."/>
            <person name="Eikeseth-Otteraa H."/>
            <person name="Noel B."/>
            <person name="Anthouard V."/>
            <person name="Porcel B.M."/>
            <person name="Kachouri-Lafond R."/>
            <person name="Nishino A."/>
            <person name="Ugolini M."/>
            <person name="Chourrout P."/>
            <person name="Nishida H."/>
            <person name="Aasland R."/>
            <person name="Huzurbazar S."/>
            <person name="Westhof E."/>
            <person name="Delsuc F."/>
            <person name="Lehrach H."/>
            <person name="Reinhardt R."/>
            <person name="Weissenbach J."/>
            <person name="Roy S.W."/>
            <person name="Artiguenave F."/>
            <person name="Postlethwait J.H."/>
            <person name="Manak J.R."/>
            <person name="Thompson E.M."/>
            <person name="Jaillon O."/>
            <person name="Du Pasquier L."/>
            <person name="Boudinot P."/>
            <person name="Liberles D.A."/>
            <person name="Volff J.N."/>
            <person name="Philippe H."/>
            <person name="Lenhard B."/>
            <person name="Roest Crollius H."/>
            <person name="Wincker P."/>
            <person name="Chourrout D."/>
        </authorList>
    </citation>
    <scope>NUCLEOTIDE SEQUENCE [LARGE SCALE GENOMIC DNA]</scope>
</reference>
<keyword evidence="3" id="KW-0677">Repeat</keyword>
<evidence type="ECO:0000256" key="2">
    <source>
        <dbReference type="ARBA" id="ARBA00022448"/>
    </source>
</evidence>
<proteinExistence type="inferred from homology"/>
<dbReference type="PIRSF" id="PIRSF005673">
    <property type="entry name" value="Importin_alpha"/>
    <property type="match status" value="1"/>
</dbReference>
<evidence type="ECO:0000256" key="5">
    <source>
        <dbReference type="PIRNR" id="PIRNR005673"/>
    </source>
</evidence>
<dbReference type="GO" id="GO:0006606">
    <property type="term" value="P:protein import into nucleus"/>
    <property type="evidence" value="ECO:0007669"/>
    <property type="project" value="InterPro"/>
</dbReference>
<feature type="repeat" description="ARM" evidence="6">
    <location>
        <begin position="327"/>
        <end position="369"/>
    </location>
</feature>
<feature type="repeat" description="ARM" evidence="6">
    <location>
        <begin position="156"/>
        <end position="184"/>
    </location>
</feature>
<dbReference type="EMBL" id="FN653044">
    <property type="protein sequence ID" value="CBY24294.1"/>
    <property type="molecule type" value="Genomic_DNA"/>
</dbReference>
<dbReference type="SUPFAM" id="SSF48371">
    <property type="entry name" value="ARM repeat"/>
    <property type="match status" value="1"/>
</dbReference>
<dbReference type="PROSITE" id="PS51214">
    <property type="entry name" value="IBB"/>
    <property type="match status" value="1"/>
</dbReference>
<organism evidence="9">
    <name type="scientific">Oikopleura dioica</name>
    <name type="common">Tunicate</name>
    <dbReference type="NCBI Taxonomy" id="34765"/>
    <lineage>
        <taxon>Eukaryota</taxon>
        <taxon>Metazoa</taxon>
        <taxon>Chordata</taxon>
        <taxon>Tunicata</taxon>
        <taxon>Appendicularia</taxon>
        <taxon>Copelata</taxon>
        <taxon>Oikopleuridae</taxon>
        <taxon>Oikopleura</taxon>
    </lineage>
</organism>
<feature type="domain" description="IBB" evidence="8">
    <location>
        <begin position="1"/>
        <end position="53"/>
    </location>
</feature>
<dbReference type="AlphaFoldDB" id="E4XFA6"/>
<keyword evidence="10" id="KW-1185">Reference proteome</keyword>
<protein>
    <recommendedName>
        <fullName evidence="5">Importin subunit alpha</fullName>
    </recommendedName>
</protein>
<dbReference type="GO" id="GO:0005634">
    <property type="term" value="C:nucleus"/>
    <property type="evidence" value="ECO:0007669"/>
    <property type="project" value="UniProtKB-ARBA"/>
</dbReference>
<dbReference type="InterPro" id="IPR002652">
    <property type="entry name" value="Importin-a_IBB"/>
</dbReference>
<evidence type="ECO:0000256" key="3">
    <source>
        <dbReference type="ARBA" id="ARBA00022737"/>
    </source>
</evidence>
<feature type="repeat" description="ARM" evidence="6">
    <location>
        <begin position="113"/>
        <end position="156"/>
    </location>
</feature>
<dbReference type="PANTHER" id="PTHR23316">
    <property type="entry name" value="IMPORTIN ALPHA"/>
    <property type="match status" value="1"/>
</dbReference>
<evidence type="ECO:0000259" key="8">
    <source>
        <dbReference type="PROSITE" id="PS51214"/>
    </source>
</evidence>
<gene>
    <name evidence="9" type="ORF">GSOID_T00009647001</name>
</gene>
<dbReference type="OrthoDB" id="29145at2759"/>
<evidence type="ECO:0000256" key="4">
    <source>
        <dbReference type="ARBA" id="ARBA00022927"/>
    </source>
</evidence>
<dbReference type="FunFam" id="1.25.10.10:FF:000009">
    <property type="entry name" value="Importin subunit alpha"/>
    <property type="match status" value="1"/>
</dbReference>
<dbReference type="Pfam" id="PF01749">
    <property type="entry name" value="IBB"/>
    <property type="match status" value="1"/>
</dbReference>